<evidence type="ECO:0000313" key="6">
    <source>
        <dbReference type="EMBL" id="MBD1322593.1"/>
    </source>
</evidence>
<keyword evidence="3 6" id="KW-0560">Oxidoreductase</keyword>
<dbReference type="PANTHER" id="PTHR30011:SF16">
    <property type="entry name" value="C2H2 FINGER DOMAIN TRANSCRIPTION FACTOR (EUROFUNG)-RELATED"/>
    <property type="match status" value="1"/>
</dbReference>
<feature type="domain" description="Luciferase-like" evidence="5">
    <location>
        <begin position="10"/>
        <end position="260"/>
    </location>
</feature>
<dbReference type="NCBIfam" id="TIGR03619">
    <property type="entry name" value="F420_Rv2161c"/>
    <property type="match status" value="1"/>
</dbReference>
<dbReference type="Proteomes" id="UP000602395">
    <property type="component" value="Unassembled WGS sequence"/>
</dbReference>
<evidence type="ECO:0000256" key="3">
    <source>
        <dbReference type="ARBA" id="ARBA00023002"/>
    </source>
</evidence>
<reference evidence="6 7" key="1">
    <citation type="submission" date="2020-09" db="EMBL/GenBank/DDBJ databases">
        <title>Novel species in genus Gordonia.</title>
        <authorList>
            <person name="Zhang G."/>
        </authorList>
    </citation>
    <scope>NUCLEOTIDE SEQUENCE [LARGE SCALE GENOMIC DNA]</scope>
    <source>
        <strain evidence="6 7">ON-33</strain>
    </source>
</reference>
<evidence type="ECO:0000256" key="2">
    <source>
        <dbReference type="ARBA" id="ARBA00022643"/>
    </source>
</evidence>
<name>A0ABR7WIJ4_9ACTN</name>
<protein>
    <submittedName>
        <fullName evidence="6">TIGR03619 family F420-dependent LLM class oxidoreductase</fullName>
        <ecNumber evidence="6">1.-.-.-</ecNumber>
    </submittedName>
</protein>
<dbReference type="GO" id="GO:0016491">
    <property type="term" value="F:oxidoreductase activity"/>
    <property type="evidence" value="ECO:0007669"/>
    <property type="project" value="UniProtKB-KW"/>
</dbReference>
<evidence type="ECO:0000256" key="1">
    <source>
        <dbReference type="ARBA" id="ARBA00022630"/>
    </source>
</evidence>
<proteinExistence type="predicted"/>
<dbReference type="PANTHER" id="PTHR30011">
    <property type="entry name" value="ALKANESULFONATE MONOOXYGENASE-RELATED"/>
    <property type="match status" value="1"/>
</dbReference>
<gene>
    <name evidence="6" type="ORF">IDF66_23685</name>
</gene>
<keyword evidence="4" id="KW-0503">Monooxygenase</keyword>
<dbReference type="RefSeq" id="WP_190268908.1">
    <property type="nucleotide sequence ID" value="NZ_BAABAD010000005.1"/>
</dbReference>
<accession>A0ABR7WIJ4</accession>
<dbReference type="EC" id="1.-.-.-" evidence="6"/>
<dbReference type="InterPro" id="IPR051260">
    <property type="entry name" value="Diverse_substr_monoxygenases"/>
</dbReference>
<dbReference type="InterPro" id="IPR036661">
    <property type="entry name" value="Luciferase-like_sf"/>
</dbReference>
<evidence type="ECO:0000313" key="7">
    <source>
        <dbReference type="Proteomes" id="UP000602395"/>
    </source>
</evidence>
<dbReference type="Gene3D" id="3.20.20.30">
    <property type="entry name" value="Luciferase-like domain"/>
    <property type="match status" value="1"/>
</dbReference>
<comment type="caution">
    <text evidence="6">The sequence shown here is derived from an EMBL/GenBank/DDBJ whole genome shotgun (WGS) entry which is preliminary data.</text>
</comment>
<keyword evidence="1" id="KW-0285">Flavoprotein</keyword>
<evidence type="ECO:0000259" key="5">
    <source>
        <dbReference type="Pfam" id="PF00296"/>
    </source>
</evidence>
<dbReference type="EMBL" id="JACWMS010000006">
    <property type="protein sequence ID" value="MBD1322593.1"/>
    <property type="molecule type" value="Genomic_DNA"/>
</dbReference>
<sequence>MRFVLEYPSELPSAPDDFLNPHAIRDVVVQAEQSRFAGVALSEHPAPSSKWRANGGHNTLDPIAALSFMAGVTIDIRLMTNLYVLPFRTPYLSAKALGSLDLVSGGRLVAGVGAGYLRSEFSAVGVAFERRAELLDEALAALRAIWTDPETPVSGDDFAATGPVWLQRPTQNPHPPIWIGGNSRAAMRRVVDHGDGWMPLIVDSAMASAIRTATIATPDDFSDALGELRRRLTDAGRDPAGIDVQVVCPPTDLDDSASVRAARDFLADLGRRGATWAVVHVDGSSPQAAVNYLKRFGEMFID</sequence>
<organism evidence="6 7">
    <name type="scientific">Gordonia hankookensis</name>
    <dbReference type="NCBI Taxonomy" id="589403"/>
    <lineage>
        <taxon>Bacteria</taxon>
        <taxon>Bacillati</taxon>
        <taxon>Actinomycetota</taxon>
        <taxon>Actinomycetes</taxon>
        <taxon>Mycobacteriales</taxon>
        <taxon>Gordoniaceae</taxon>
        <taxon>Gordonia</taxon>
    </lineage>
</organism>
<dbReference type="SUPFAM" id="SSF51679">
    <property type="entry name" value="Bacterial luciferase-like"/>
    <property type="match status" value="1"/>
</dbReference>
<dbReference type="InterPro" id="IPR011251">
    <property type="entry name" value="Luciferase-like_dom"/>
</dbReference>
<dbReference type="Pfam" id="PF00296">
    <property type="entry name" value="Bac_luciferase"/>
    <property type="match status" value="1"/>
</dbReference>
<dbReference type="InterPro" id="IPR019921">
    <property type="entry name" value="Lucif-like_OxRdtase_Rv2161c"/>
</dbReference>
<keyword evidence="7" id="KW-1185">Reference proteome</keyword>
<evidence type="ECO:0000256" key="4">
    <source>
        <dbReference type="ARBA" id="ARBA00023033"/>
    </source>
</evidence>
<keyword evidence="2" id="KW-0288">FMN</keyword>